<accession>Q4QKZ8</accession>
<dbReference type="Proteomes" id="UP000002525">
    <property type="component" value="Chromosome"/>
</dbReference>
<gene>
    <name evidence="1" type="ordered locus">NTHI1486</name>
</gene>
<protein>
    <submittedName>
        <fullName evidence="1">Uncharacterized protein</fullName>
    </submittedName>
</protein>
<name>Q4QKZ8_HAEI8</name>
<evidence type="ECO:0000313" key="1">
    <source>
        <dbReference type="EMBL" id="AAX88299.1"/>
    </source>
</evidence>
<dbReference type="AlphaFoldDB" id="Q4QKZ8"/>
<evidence type="ECO:0000313" key="2">
    <source>
        <dbReference type="Proteomes" id="UP000002525"/>
    </source>
</evidence>
<dbReference type="EMBL" id="CP000057">
    <property type="protein sequence ID" value="AAX88299.1"/>
    <property type="molecule type" value="Genomic_DNA"/>
</dbReference>
<dbReference type="KEGG" id="hit:NTHI1486"/>
<proteinExistence type="predicted"/>
<dbReference type="HOGENOM" id="CLU_099430_0_0_6"/>
<reference evidence="1 2" key="1">
    <citation type="journal article" date="2005" name="J. Bacteriol.">
        <title>Genomic sequence of an otitis media isolate of nontypeable Haemophilus influenzae: comparative study with H. influenzae serotype d, strain KW20.</title>
        <authorList>
            <person name="Harrison A."/>
            <person name="Dyer D.W."/>
            <person name="Gillaspy A."/>
            <person name="Ray W.C."/>
            <person name="Mungur R."/>
            <person name="Carson M.B."/>
            <person name="Zhong H."/>
            <person name="Gipson J."/>
            <person name="Gipson M."/>
            <person name="Johnson L.S."/>
            <person name="Lewis L."/>
            <person name="Bakaletz L.O."/>
            <person name="Munson R.S.Jr."/>
        </authorList>
    </citation>
    <scope>NUCLEOTIDE SEQUENCE [LARGE SCALE GENOMIC DNA]</scope>
    <source>
        <strain evidence="1 2">86-028NP</strain>
    </source>
</reference>
<sequence length="225" mass="26077">MSAFCFRRKKMKEFNLKAALNGEPVMLRNGGKAVVKYNLLNEVEKLEVRDTVYPLIGYRFDGIYINTTSWNLTGKSVHWATMEYDIIGMWEDPKLTSEQVLEKACNEDLLVLCDGNPDLPLKVIAKTKNGEFVMQPEDGIIQPWLANLTMEWFFVKKLDPKFDTSTLPKPFKPHIGDEFFYLSDGVIRYFSFYADCAANLMINGQCFRTKEDAQKWLDFMKSMME</sequence>
<organism evidence="1 2">
    <name type="scientific">Haemophilus influenzae (strain 86-028NP)</name>
    <dbReference type="NCBI Taxonomy" id="281310"/>
    <lineage>
        <taxon>Bacteria</taxon>
        <taxon>Pseudomonadati</taxon>
        <taxon>Pseudomonadota</taxon>
        <taxon>Gammaproteobacteria</taxon>
        <taxon>Pasteurellales</taxon>
        <taxon>Pasteurellaceae</taxon>
        <taxon>Haemophilus</taxon>
    </lineage>
</organism>